<dbReference type="Proteomes" id="UP000440578">
    <property type="component" value="Unassembled WGS sequence"/>
</dbReference>
<keyword evidence="1" id="KW-0732">Signal</keyword>
<gene>
    <name evidence="2" type="ORF">FJT64_024079</name>
</gene>
<name>A0A6A4WJN8_AMPAM</name>
<evidence type="ECO:0000313" key="3">
    <source>
        <dbReference type="Proteomes" id="UP000440578"/>
    </source>
</evidence>
<keyword evidence="3" id="KW-1185">Reference proteome</keyword>
<evidence type="ECO:0000256" key="1">
    <source>
        <dbReference type="SAM" id="SignalP"/>
    </source>
</evidence>
<feature type="signal peptide" evidence="1">
    <location>
        <begin position="1"/>
        <end position="21"/>
    </location>
</feature>
<dbReference type="OrthoDB" id="6392008at2759"/>
<reference evidence="2 3" key="1">
    <citation type="submission" date="2019-07" db="EMBL/GenBank/DDBJ databases">
        <title>Draft genome assembly of a fouling barnacle, Amphibalanus amphitrite (Darwin, 1854): The first reference genome for Thecostraca.</title>
        <authorList>
            <person name="Kim W."/>
        </authorList>
    </citation>
    <scope>NUCLEOTIDE SEQUENCE [LARGE SCALE GENOMIC DNA]</scope>
    <source>
        <strain evidence="2">SNU_AA5</strain>
        <tissue evidence="2">Soma without cirri and trophi</tissue>
    </source>
</reference>
<organism evidence="2 3">
    <name type="scientific">Amphibalanus amphitrite</name>
    <name type="common">Striped barnacle</name>
    <name type="synonym">Balanus amphitrite</name>
    <dbReference type="NCBI Taxonomy" id="1232801"/>
    <lineage>
        <taxon>Eukaryota</taxon>
        <taxon>Metazoa</taxon>
        <taxon>Ecdysozoa</taxon>
        <taxon>Arthropoda</taxon>
        <taxon>Crustacea</taxon>
        <taxon>Multicrustacea</taxon>
        <taxon>Cirripedia</taxon>
        <taxon>Thoracica</taxon>
        <taxon>Thoracicalcarea</taxon>
        <taxon>Balanomorpha</taxon>
        <taxon>Balanoidea</taxon>
        <taxon>Balanidae</taxon>
        <taxon>Amphibalaninae</taxon>
        <taxon>Amphibalanus</taxon>
    </lineage>
</organism>
<protein>
    <submittedName>
        <fullName evidence="2">Uncharacterized protein</fullName>
    </submittedName>
</protein>
<comment type="caution">
    <text evidence="2">The sequence shown here is derived from an EMBL/GenBank/DDBJ whole genome shotgun (WGS) entry which is preliminary data.</text>
</comment>
<sequence length="114" mass="13023">MSLRPVLLACTLLLALGVVRGQGSWFAADDTDTLSEIDYEEETDQFRNKRQSIFDEKEELRRNCLRKSRQACCPLLRKDAVKFAACVKGYSWSNKDKDRPGCPNYPRCPGFTRG</sequence>
<dbReference type="AlphaFoldDB" id="A0A6A4WJN8"/>
<evidence type="ECO:0000313" key="2">
    <source>
        <dbReference type="EMBL" id="KAF0304014.1"/>
    </source>
</evidence>
<accession>A0A6A4WJN8</accession>
<proteinExistence type="predicted"/>
<dbReference type="EMBL" id="VIIS01000890">
    <property type="protein sequence ID" value="KAF0304014.1"/>
    <property type="molecule type" value="Genomic_DNA"/>
</dbReference>
<feature type="chain" id="PRO_5025668553" evidence="1">
    <location>
        <begin position="22"/>
        <end position="114"/>
    </location>
</feature>